<gene>
    <name evidence="2" type="ORF">L3Y34_018017</name>
</gene>
<evidence type="ECO:0000256" key="1">
    <source>
        <dbReference type="SAM" id="MobiDB-lite"/>
    </source>
</evidence>
<reference evidence="2 3" key="1">
    <citation type="submission" date="2022-05" db="EMBL/GenBank/DDBJ databases">
        <title>Chromosome-level reference genomes for two strains of Caenorhabditis briggsae: an improved platform for comparative genomics.</title>
        <authorList>
            <person name="Stevens L."/>
            <person name="Andersen E.C."/>
        </authorList>
    </citation>
    <scope>NUCLEOTIDE SEQUENCE [LARGE SCALE GENOMIC DNA]</scope>
    <source>
        <strain evidence="2">QX1410_ONT</strain>
        <tissue evidence="2">Whole-organism</tissue>
    </source>
</reference>
<sequence>MSAEHSATHSIFHWKTAQLIARFLHQNKLKPSVVESETLKTLCKHLNVLMEMPTTDMIESANFAAGYEPEDDDLSSTCIWCGLEVSKPLSFLLSEKNAAIILTAAVIDNQKTLKQAKKSILNDKLYLCESHIIPMREAMIDVLGGESNRERRVPAYSFLVGLVFFNKLMKIRKVYVEEEFTEMAEGEYRKLVANLLTKDIPRVPAKEPRNHQRSVKRKDNTVTVSQAAPTATATAIVSELLGGITQTVEDGDIPDLKKVKLEEEEYNEMEATNPSTSSSLAPTFQQPIQKPPPTLLPSNMRIYTLKNGKKVVKAPVILKSAQAALAKTSGKLVTVRVARRRVIRSAAKKTESEKLPERFQLTKIPILAQ</sequence>
<feature type="region of interest" description="Disordered" evidence="1">
    <location>
        <begin position="266"/>
        <end position="295"/>
    </location>
</feature>
<organism evidence="2 3">
    <name type="scientific">Caenorhabditis briggsae</name>
    <dbReference type="NCBI Taxonomy" id="6238"/>
    <lineage>
        <taxon>Eukaryota</taxon>
        <taxon>Metazoa</taxon>
        <taxon>Ecdysozoa</taxon>
        <taxon>Nematoda</taxon>
        <taxon>Chromadorea</taxon>
        <taxon>Rhabditida</taxon>
        <taxon>Rhabditina</taxon>
        <taxon>Rhabditomorpha</taxon>
        <taxon>Rhabditoidea</taxon>
        <taxon>Rhabditidae</taxon>
        <taxon>Peloderinae</taxon>
        <taxon>Caenorhabditis</taxon>
    </lineage>
</organism>
<dbReference type="EMBL" id="CP090892">
    <property type="protein sequence ID" value="ULU05790.1"/>
    <property type="molecule type" value="Genomic_DNA"/>
</dbReference>
<feature type="compositionally biased region" description="Polar residues" evidence="1">
    <location>
        <begin position="272"/>
        <end position="288"/>
    </location>
</feature>
<proteinExistence type="predicted"/>
<accession>A0AAE9DKW7</accession>
<evidence type="ECO:0000313" key="3">
    <source>
        <dbReference type="Proteomes" id="UP000827892"/>
    </source>
</evidence>
<protein>
    <submittedName>
        <fullName evidence="2">Uncharacterized protein</fullName>
    </submittedName>
</protein>
<dbReference type="Proteomes" id="UP000827892">
    <property type="component" value="Chromosome II"/>
</dbReference>
<evidence type="ECO:0000313" key="2">
    <source>
        <dbReference type="EMBL" id="ULU05790.1"/>
    </source>
</evidence>
<name>A0AAE9DKW7_CAEBR</name>
<dbReference type="OMA" id="CESHIIP"/>
<dbReference type="AlphaFoldDB" id="A0AAE9DKW7"/>